<dbReference type="KEGG" id="vg:26638980"/>
<reference evidence="1 2" key="1">
    <citation type="submission" date="2015-04" db="EMBL/GenBank/DDBJ databases">
        <authorList>
            <person name="Hodson T.S."/>
            <person name="Hyde J.R."/>
            <person name="Schouten J.T."/>
            <person name="Crockett J.T."/>
            <person name="Smith T.A."/>
            <person name="Merrill B.D."/>
            <person name="Crook M.B."/>
            <person name="Griffitts J.S."/>
            <person name="Burnett S.H."/>
            <person name="Grose J.H."/>
            <person name="Breakwell D.P."/>
        </authorList>
    </citation>
    <scope>NUCLEOTIDE SEQUENCE [LARGE SCALE GENOMIC DNA]</scope>
</reference>
<accession>A0A0F6SJ34</accession>
<dbReference type="RefSeq" id="YP_009212485.1">
    <property type="nucleotide sequence ID" value="NC_028945.1"/>
</dbReference>
<gene>
    <name evidence="1" type="ORF">PHIN3_245</name>
</gene>
<evidence type="ECO:0000313" key="1">
    <source>
        <dbReference type="EMBL" id="AKF13508.1"/>
    </source>
</evidence>
<proteinExistence type="predicted"/>
<protein>
    <submittedName>
        <fullName evidence="1">Uncharacterized protein</fullName>
    </submittedName>
</protein>
<dbReference type="Proteomes" id="UP000202958">
    <property type="component" value="Segment"/>
</dbReference>
<keyword evidence="2" id="KW-1185">Reference proteome</keyword>
<dbReference type="GeneID" id="26638980"/>
<name>A0A0F6SJ34_9CAUD</name>
<evidence type="ECO:0000313" key="2">
    <source>
        <dbReference type="Proteomes" id="UP000202958"/>
    </source>
</evidence>
<sequence length="93" mass="10620">MSFAPFKITDDVLGGFVEKSHGHFFEYSQDTKALPPLDAFPVKVWVTPAGKSTPEFRWAKVLKTVAHVVVDEDPEGKPVIEKWNIKDHKHYKQ</sequence>
<organism evidence="1 2">
    <name type="scientific">Sinorhizobium phage phiN3</name>
    <dbReference type="NCBI Taxonomy" id="1647405"/>
    <lineage>
        <taxon>Viruses</taxon>
        <taxon>Duplodnaviria</taxon>
        <taxon>Heunggongvirae</taxon>
        <taxon>Uroviricota</taxon>
        <taxon>Caudoviricetes</taxon>
        <taxon>Emdodecavirus</taxon>
        <taxon>Emdodecavirus N3</taxon>
    </lineage>
</organism>
<dbReference type="EMBL" id="KR052482">
    <property type="protein sequence ID" value="AKF13508.1"/>
    <property type="molecule type" value="Genomic_DNA"/>
</dbReference>